<dbReference type="SUPFAM" id="SSF46689">
    <property type="entry name" value="Homeodomain-like"/>
    <property type="match status" value="1"/>
</dbReference>
<dbReference type="EMBL" id="JAANYN010000018">
    <property type="protein sequence ID" value="NHE59828.1"/>
    <property type="molecule type" value="Genomic_DNA"/>
</dbReference>
<evidence type="ECO:0000313" key="2">
    <source>
        <dbReference type="Proteomes" id="UP000649799"/>
    </source>
</evidence>
<dbReference type="Pfam" id="PF13972">
    <property type="entry name" value="TetR"/>
    <property type="match status" value="1"/>
</dbReference>
<gene>
    <name evidence="1" type="ORF">G9Q97_23740</name>
</gene>
<dbReference type="InterPro" id="IPR009057">
    <property type="entry name" value="Homeodomain-like_sf"/>
</dbReference>
<dbReference type="Proteomes" id="UP000649799">
    <property type="component" value="Unassembled WGS sequence"/>
</dbReference>
<keyword evidence="2" id="KW-1185">Reference proteome</keyword>
<dbReference type="RefSeq" id="WP_166151606.1">
    <property type="nucleotide sequence ID" value="NZ_JAANYN010000018.1"/>
</dbReference>
<dbReference type="Gene3D" id="1.10.357.10">
    <property type="entry name" value="Tetracycline Repressor, domain 2"/>
    <property type="match status" value="1"/>
</dbReference>
<organism evidence="1 2">
    <name type="scientific">Cyclobacterium plantarum</name>
    <dbReference type="NCBI Taxonomy" id="2716263"/>
    <lineage>
        <taxon>Bacteria</taxon>
        <taxon>Pseudomonadati</taxon>
        <taxon>Bacteroidota</taxon>
        <taxon>Cytophagia</taxon>
        <taxon>Cytophagales</taxon>
        <taxon>Cyclobacteriaceae</taxon>
        <taxon>Cyclobacterium</taxon>
    </lineage>
</organism>
<comment type="caution">
    <text evidence="1">The sequence shown here is derived from an EMBL/GenBank/DDBJ whole genome shotgun (WGS) entry which is preliminary data.</text>
</comment>
<name>A0ABX0HFT9_9BACT</name>
<proteinExistence type="predicted"/>
<reference evidence="1 2" key="1">
    <citation type="submission" date="2020-03" db="EMBL/GenBank/DDBJ databases">
        <title>Cyclobacterium plantarum sp. nov., a marine bacterium isolated from a coastal-marine wetland.</title>
        <authorList>
            <person name="Sanchez-Porro C."/>
            <person name="Ventosa A."/>
            <person name="Amoozegar M."/>
        </authorList>
    </citation>
    <scope>NUCLEOTIDE SEQUENCE [LARGE SCALE GENOMIC DNA]</scope>
    <source>
        <strain evidence="1 2">GBPx2</strain>
    </source>
</reference>
<protein>
    <recommendedName>
        <fullName evidence="3">TetR/AcrR family transcriptional regulator</fullName>
    </recommendedName>
</protein>
<sequence length="208" mass="24704">MDFQTLIDKSLTVFNEHGYHRTDMELLMEQLQIRPSDFKREFTDFEDLITKIFYSLCSESDAATAEIDKNSTSLELLYASTISSYRIQVKYRFFFMDLGAIINNHEPVKDRYFELISLRKAQLIHLFTLLHQENIFVEENFTGSYENLANQMTMLSDYWPTHNQIIFGKEIFHFQYYSKLVFSMVLPFLTKEGLKSYKKILGYDKSDH</sequence>
<dbReference type="InterPro" id="IPR025722">
    <property type="entry name" value="TetR"/>
</dbReference>
<evidence type="ECO:0000313" key="1">
    <source>
        <dbReference type="EMBL" id="NHE59828.1"/>
    </source>
</evidence>
<evidence type="ECO:0008006" key="3">
    <source>
        <dbReference type="Google" id="ProtNLM"/>
    </source>
</evidence>
<accession>A0ABX0HFT9</accession>